<name>E1RJR1_METP4</name>
<dbReference type="RefSeq" id="WP_013328886.1">
    <property type="nucleotide sequence ID" value="NC_014507.1"/>
</dbReference>
<dbReference type="HOGENOM" id="CLU_1264583_0_0_2"/>
<dbReference type="OrthoDB" id="116664at2157"/>
<evidence type="ECO:0000313" key="2">
    <source>
        <dbReference type="EMBL" id="ADN35708.1"/>
    </source>
</evidence>
<dbReference type="KEGG" id="mpi:Mpet_0941"/>
<feature type="transmembrane region" description="Helical" evidence="1">
    <location>
        <begin position="187"/>
        <end position="208"/>
    </location>
</feature>
<keyword evidence="1" id="KW-0472">Membrane</keyword>
<reference evidence="2 3" key="1">
    <citation type="journal article" date="2010" name="Stand. Genomic Sci.">
        <title>Complete genome sequence of Methanoplanus petrolearius type strain (SEBR 4847).</title>
        <authorList>
            <person name="Brambilla E."/>
            <person name="Djao O.D."/>
            <person name="Daligault H."/>
            <person name="Lapidus A."/>
            <person name="Lucas S."/>
            <person name="Hammon N."/>
            <person name="Nolan M."/>
            <person name="Tice H."/>
            <person name="Cheng J.F."/>
            <person name="Han C."/>
            <person name="Tapia R."/>
            <person name="Goodwin L."/>
            <person name="Pitluck S."/>
            <person name="Liolios K."/>
            <person name="Ivanova N."/>
            <person name="Mavromatis K."/>
            <person name="Mikhailova N."/>
            <person name="Pati A."/>
            <person name="Chen A."/>
            <person name="Palaniappan K."/>
            <person name="Land M."/>
            <person name="Hauser L."/>
            <person name="Chang Y.J."/>
            <person name="Jeffries C.D."/>
            <person name="Rohde M."/>
            <person name="Spring S."/>
            <person name="Sikorski J."/>
            <person name="Goker M."/>
            <person name="Woyke T."/>
            <person name="Bristow J."/>
            <person name="Eisen J.A."/>
            <person name="Markowitz V."/>
            <person name="Hugenholtz P."/>
            <person name="Kyrpides N.C."/>
            <person name="Klenk H.P."/>
        </authorList>
    </citation>
    <scope>NUCLEOTIDE SEQUENCE [LARGE SCALE GENOMIC DNA]</scope>
    <source>
        <strain evidence="3">DSM 11571 / OCM 486 / SEBR 4847</strain>
    </source>
</reference>
<keyword evidence="1" id="KW-1133">Transmembrane helix</keyword>
<dbReference type="eggNOG" id="arCOG02483">
    <property type="taxonomic scope" value="Archaea"/>
</dbReference>
<dbReference type="AlphaFoldDB" id="E1RJR1"/>
<dbReference type="EMBL" id="CP002117">
    <property type="protein sequence ID" value="ADN35708.1"/>
    <property type="molecule type" value="Genomic_DNA"/>
</dbReference>
<sequence length="218" mass="22807" precursor="true">MKYKLFFRIAAVFILLAVAASAASAAKVTIDDVDIDSSGEQASATLYLDEAPDGLAGYILNLTVDQDIAKMVKVDYPGWASMKDTKGLESGTDVQLSVVDLGKNIQAGAKNIELATITFQGAGVGSTIIHISHDTFDDDLGDIIGRTLYDGALVVGDAEPPVMPTVSATTTSNKVVAEQTPDSTTRAAPLATCASLLAVVAGILLFAVRPFKRDNAEK</sequence>
<accession>E1RJR1</accession>
<keyword evidence="3" id="KW-1185">Reference proteome</keyword>
<proteinExistence type="predicted"/>
<evidence type="ECO:0000313" key="3">
    <source>
        <dbReference type="Proteomes" id="UP000006565"/>
    </source>
</evidence>
<evidence type="ECO:0008006" key="4">
    <source>
        <dbReference type="Google" id="ProtNLM"/>
    </source>
</evidence>
<dbReference type="STRING" id="679926.Mpet_0941"/>
<dbReference type="Proteomes" id="UP000006565">
    <property type="component" value="Chromosome"/>
</dbReference>
<evidence type="ECO:0000256" key="1">
    <source>
        <dbReference type="SAM" id="Phobius"/>
    </source>
</evidence>
<organism evidence="2 3">
    <name type="scientific">Methanolacinia petrolearia (strain DSM 11571 / OCM 486 / SEBR 4847)</name>
    <name type="common">Methanoplanus petrolearius</name>
    <dbReference type="NCBI Taxonomy" id="679926"/>
    <lineage>
        <taxon>Archaea</taxon>
        <taxon>Methanobacteriati</taxon>
        <taxon>Methanobacteriota</taxon>
        <taxon>Stenosarchaea group</taxon>
        <taxon>Methanomicrobia</taxon>
        <taxon>Methanomicrobiales</taxon>
        <taxon>Methanomicrobiaceae</taxon>
        <taxon>Methanolacinia</taxon>
    </lineage>
</organism>
<protein>
    <recommendedName>
        <fullName evidence="4">Cohesin domain-containing protein</fullName>
    </recommendedName>
</protein>
<gene>
    <name evidence="2" type="ordered locus">Mpet_0941</name>
</gene>
<keyword evidence="1" id="KW-0812">Transmembrane</keyword>
<dbReference type="GeneID" id="9743401"/>